<dbReference type="STRING" id="391595.RLO149_c017620"/>
<dbReference type="PANTHER" id="PTHR44591:SF3">
    <property type="entry name" value="RESPONSE REGULATORY DOMAIN-CONTAINING PROTEIN"/>
    <property type="match status" value="1"/>
</dbReference>
<keyword evidence="1 2" id="KW-0597">Phosphoprotein</keyword>
<dbReference type="OrthoDB" id="7857827at2"/>
<proteinExistence type="predicted"/>
<dbReference type="EMBL" id="CP002623">
    <property type="protein sequence ID" value="AEI93754.1"/>
    <property type="molecule type" value="Genomic_DNA"/>
</dbReference>
<dbReference type="SMART" id="SM00448">
    <property type="entry name" value="REC"/>
    <property type="match status" value="1"/>
</dbReference>
<dbReference type="InterPro" id="IPR011006">
    <property type="entry name" value="CheY-like_superfamily"/>
</dbReference>
<dbReference type="KEGG" id="rli:RLO149_c017620"/>
<gene>
    <name evidence="4" type="ordered locus">RLO149_c017620</name>
</gene>
<dbReference type="SUPFAM" id="SSF52172">
    <property type="entry name" value="CheY-like"/>
    <property type="match status" value="1"/>
</dbReference>
<dbReference type="InterPro" id="IPR001789">
    <property type="entry name" value="Sig_transdc_resp-reg_receiver"/>
</dbReference>
<organism evidence="4 5">
    <name type="scientific">Roseobacter litoralis (strain ATCC 49566 / DSM 6996 / JCM 21268 / NBRC 15278 / OCh 149)</name>
    <dbReference type="NCBI Taxonomy" id="391595"/>
    <lineage>
        <taxon>Bacteria</taxon>
        <taxon>Pseudomonadati</taxon>
        <taxon>Pseudomonadota</taxon>
        <taxon>Alphaproteobacteria</taxon>
        <taxon>Rhodobacterales</taxon>
        <taxon>Roseobacteraceae</taxon>
        <taxon>Roseobacter</taxon>
    </lineage>
</organism>
<dbReference type="RefSeq" id="WP_013961687.1">
    <property type="nucleotide sequence ID" value="NC_015730.1"/>
</dbReference>
<evidence type="ECO:0000259" key="3">
    <source>
        <dbReference type="PROSITE" id="PS50110"/>
    </source>
</evidence>
<evidence type="ECO:0000313" key="4">
    <source>
        <dbReference type="EMBL" id="AEI93754.1"/>
    </source>
</evidence>
<protein>
    <submittedName>
        <fullName evidence="4">Response regulator</fullName>
    </submittedName>
</protein>
<accession>F7ZIN5</accession>
<dbReference type="GO" id="GO:0000160">
    <property type="term" value="P:phosphorelay signal transduction system"/>
    <property type="evidence" value="ECO:0007669"/>
    <property type="project" value="InterPro"/>
</dbReference>
<sequence>MNILIVDDSEYDALELSTKLATILPAAVVTWRSSPDRALEKVACSDAKPYDIVFVDQHMPGRLGTDLVKKLGKMLNRKVTRVVMLTSDGGDTTRATALVSDCDGFLTKPVDMNRLRAFLDGSRCQWEMSDLPTNMEHYWKLLENRESKLNGSVR</sequence>
<name>F7ZIN5_ROSLO</name>
<feature type="modified residue" description="4-aspartylphosphate" evidence="2">
    <location>
        <position position="56"/>
    </location>
</feature>
<dbReference type="eggNOG" id="COG0745">
    <property type="taxonomic scope" value="Bacteria"/>
</dbReference>
<dbReference type="AlphaFoldDB" id="F7ZIN5"/>
<evidence type="ECO:0000256" key="1">
    <source>
        <dbReference type="ARBA" id="ARBA00022553"/>
    </source>
</evidence>
<dbReference type="Proteomes" id="UP000001353">
    <property type="component" value="Chromosome"/>
</dbReference>
<dbReference type="HOGENOM" id="CLU_1702919_0_0_5"/>
<evidence type="ECO:0000256" key="2">
    <source>
        <dbReference type="PROSITE-ProRule" id="PRU00169"/>
    </source>
</evidence>
<dbReference type="Pfam" id="PF00072">
    <property type="entry name" value="Response_reg"/>
    <property type="match status" value="1"/>
</dbReference>
<keyword evidence="5" id="KW-1185">Reference proteome</keyword>
<evidence type="ECO:0000313" key="5">
    <source>
        <dbReference type="Proteomes" id="UP000001353"/>
    </source>
</evidence>
<dbReference type="Gene3D" id="3.40.50.2300">
    <property type="match status" value="1"/>
</dbReference>
<dbReference type="PANTHER" id="PTHR44591">
    <property type="entry name" value="STRESS RESPONSE REGULATOR PROTEIN 1"/>
    <property type="match status" value="1"/>
</dbReference>
<dbReference type="InterPro" id="IPR050595">
    <property type="entry name" value="Bact_response_regulator"/>
</dbReference>
<dbReference type="PROSITE" id="PS50110">
    <property type="entry name" value="RESPONSE_REGULATORY"/>
    <property type="match status" value="1"/>
</dbReference>
<feature type="domain" description="Response regulatory" evidence="3">
    <location>
        <begin position="2"/>
        <end position="123"/>
    </location>
</feature>
<reference evidence="4 5" key="1">
    <citation type="journal article" date="2011" name="BMC Genomics">
        <title>Comparative genome analysis and genome-guided physiological analysis of Roseobacter litoralis.</title>
        <authorList>
            <person name="Kalhoefer D."/>
            <person name="Thole S."/>
            <person name="Voget S."/>
            <person name="Lehmann R."/>
            <person name="Liesegang H."/>
            <person name="Wollher A."/>
            <person name="Daniel R."/>
            <person name="Simon M."/>
            <person name="Brinkhoff T."/>
        </authorList>
    </citation>
    <scope>NUCLEOTIDE SEQUENCE [LARGE SCALE GENOMIC DNA]</scope>
    <source>
        <strain evidence="5">ATCC 49566 / DSM 6996 / JCM 21268 / NBRC 15278 / OCh 149</strain>
    </source>
</reference>